<dbReference type="NCBIfam" id="NF007392">
    <property type="entry name" value="PRK09918.1"/>
    <property type="match status" value="1"/>
</dbReference>
<keyword evidence="5" id="KW-0143">Chaperone</keyword>
<accession>A0AAN0VKP5</accession>
<reference evidence="8 9" key="1">
    <citation type="submission" date="2014-05" db="EMBL/GenBank/DDBJ databases">
        <authorList>
            <person name="Bishop-Lilly K.A."/>
            <person name="Broomall S.M."/>
            <person name="Chain P.S."/>
            <person name="Chertkov O."/>
            <person name="Coyne S.R."/>
            <person name="Daligault H.E."/>
            <person name="Davenport K.W."/>
            <person name="Erkkila T."/>
            <person name="Frey K.G."/>
            <person name="Gibbons H.S."/>
            <person name="Gu W."/>
            <person name="Jaissle J."/>
            <person name="Johnson S.L."/>
            <person name="Koroleva G.I."/>
            <person name="Ladner J.T."/>
            <person name="Lo C.-C."/>
            <person name="Minogue T.D."/>
            <person name="Munk C."/>
            <person name="Palacios G.F."/>
            <person name="Redden C.L."/>
            <person name="Rosenzweig C.N."/>
            <person name="Scholz M.B."/>
            <person name="Teshima H."/>
            <person name="Xu Y."/>
        </authorList>
    </citation>
    <scope>NUCLEOTIDE SEQUENCE [LARGE SCALE GENOMIC DNA]</scope>
    <source>
        <strain evidence="8 9">DDS 22E-1</strain>
    </source>
</reference>
<evidence type="ECO:0000256" key="4">
    <source>
        <dbReference type="ARBA" id="ARBA00022764"/>
    </source>
</evidence>
<dbReference type="PANTHER" id="PTHR30251:SF3">
    <property type="entry name" value="FIMBRIAL CHAPARONE PROTEIN"/>
    <property type="match status" value="1"/>
</dbReference>
<dbReference type="SUPFAM" id="SSF49354">
    <property type="entry name" value="PapD-like"/>
    <property type="match status" value="1"/>
</dbReference>
<dbReference type="Pfam" id="PF00345">
    <property type="entry name" value="PapD_N"/>
    <property type="match status" value="1"/>
</dbReference>
<dbReference type="Proteomes" id="UP000029413">
    <property type="component" value="Chromosome 3"/>
</dbReference>
<dbReference type="InterPro" id="IPR001829">
    <property type="entry name" value="Pili_assmbl_chaperone_bac"/>
</dbReference>
<evidence type="ECO:0000313" key="9">
    <source>
        <dbReference type="Proteomes" id="UP000029413"/>
    </source>
</evidence>
<dbReference type="EMBL" id="CP007782">
    <property type="protein sequence ID" value="AIO30963.1"/>
    <property type="molecule type" value="Genomic_DNA"/>
</dbReference>
<evidence type="ECO:0000256" key="6">
    <source>
        <dbReference type="SAM" id="SignalP"/>
    </source>
</evidence>
<evidence type="ECO:0000256" key="5">
    <source>
        <dbReference type="ARBA" id="ARBA00023186"/>
    </source>
</evidence>
<gene>
    <name evidence="8" type="ORF">DM39_6883</name>
</gene>
<dbReference type="InterPro" id="IPR013783">
    <property type="entry name" value="Ig-like_fold"/>
</dbReference>
<dbReference type="InterPro" id="IPR036316">
    <property type="entry name" value="Pili_assmbl_chap_C_dom_sf"/>
</dbReference>
<proteinExistence type="inferred from homology"/>
<feature type="signal peptide" evidence="6">
    <location>
        <begin position="1"/>
        <end position="26"/>
    </location>
</feature>
<dbReference type="InterPro" id="IPR008962">
    <property type="entry name" value="PapD-like_sf"/>
</dbReference>
<protein>
    <recommendedName>
        <fullName evidence="7">Pili assembly chaperone N-terminal domain-containing protein</fullName>
    </recommendedName>
</protein>
<evidence type="ECO:0000313" key="8">
    <source>
        <dbReference type="EMBL" id="AIO30963.1"/>
    </source>
</evidence>
<comment type="similarity">
    <text evidence="2">Belongs to the periplasmic pilus chaperone family.</text>
</comment>
<evidence type="ECO:0000256" key="3">
    <source>
        <dbReference type="ARBA" id="ARBA00022729"/>
    </source>
</evidence>
<dbReference type="AlphaFoldDB" id="A0AAN0VKP5"/>
<dbReference type="PANTHER" id="PTHR30251">
    <property type="entry name" value="PILUS ASSEMBLY CHAPERONE"/>
    <property type="match status" value="1"/>
</dbReference>
<dbReference type="Gene3D" id="2.60.40.10">
    <property type="entry name" value="Immunoglobulins"/>
    <property type="match status" value="1"/>
</dbReference>
<dbReference type="SUPFAM" id="SSF49584">
    <property type="entry name" value="Periplasmic chaperone C-domain"/>
    <property type="match status" value="1"/>
</dbReference>
<dbReference type="InterPro" id="IPR016147">
    <property type="entry name" value="Pili_assmbl_chaperone_N"/>
</dbReference>
<dbReference type="GO" id="GO:0071555">
    <property type="term" value="P:cell wall organization"/>
    <property type="evidence" value="ECO:0007669"/>
    <property type="project" value="InterPro"/>
</dbReference>
<dbReference type="KEGG" id="bcen:DM39_6883"/>
<keyword evidence="3 6" id="KW-0732">Signal</keyword>
<dbReference type="InterPro" id="IPR050643">
    <property type="entry name" value="Periplasmic_pilus_chap"/>
</dbReference>
<evidence type="ECO:0000256" key="2">
    <source>
        <dbReference type="ARBA" id="ARBA00007399"/>
    </source>
</evidence>
<evidence type="ECO:0000259" key="7">
    <source>
        <dbReference type="Pfam" id="PF00345"/>
    </source>
</evidence>
<feature type="chain" id="PRO_5042817704" description="Pili assembly chaperone N-terminal domain-containing protein" evidence="6">
    <location>
        <begin position="27"/>
        <end position="253"/>
    </location>
</feature>
<sequence length="253" mass="27064">MKNRTPNKFCVPILAGLALVSTTSHADSLKLESSVVLVDAGKGEASLGVLNNDKGPLLMVTRLEKIPEEPTQRLTVTPPVARIEPGDTQVVRFFLVSKDDIKVEHLERVSFEGVPPKDDNSVHISIRQNIPVIIRPKNLARNDEPWKLLTWARTASGLSMKNTGPYVVRMAQAATLLPSKTAIALPRTYILPGETLDIKTKAPNVSDTDIEISPASLYGYIVGKYPAKIGSSTSDAATASTGAASSAAASTPQ</sequence>
<dbReference type="GO" id="GO:0030288">
    <property type="term" value="C:outer membrane-bounded periplasmic space"/>
    <property type="evidence" value="ECO:0007669"/>
    <property type="project" value="InterPro"/>
</dbReference>
<organism evidence="8 9">
    <name type="scientific">Burkholderia cenocepacia</name>
    <dbReference type="NCBI Taxonomy" id="95486"/>
    <lineage>
        <taxon>Bacteria</taxon>
        <taxon>Pseudomonadati</taxon>
        <taxon>Pseudomonadota</taxon>
        <taxon>Betaproteobacteria</taxon>
        <taxon>Burkholderiales</taxon>
        <taxon>Burkholderiaceae</taxon>
        <taxon>Burkholderia</taxon>
        <taxon>Burkholderia cepacia complex</taxon>
    </lineage>
</organism>
<feature type="domain" description="Pili assembly chaperone N-terminal" evidence="7">
    <location>
        <begin position="29"/>
        <end position="139"/>
    </location>
</feature>
<name>A0AAN0VKP5_9BURK</name>
<comment type="subcellular location">
    <subcellularLocation>
        <location evidence="1">Periplasm</location>
    </subcellularLocation>
</comment>
<evidence type="ECO:0000256" key="1">
    <source>
        <dbReference type="ARBA" id="ARBA00004418"/>
    </source>
</evidence>
<keyword evidence="4" id="KW-0574">Periplasm</keyword>
<dbReference type="PRINTS" id="PR00969">
    <property type="entry name" value="CHAPERONPILI"/>
</dbReference>
<keyword evidence="9" id="KW-1185">Reference proteome</keyword>